<dbReference type="InterPro" id="IPR018077">
    <property type="entry name" value="Glyco_hydro_fam25_subgr"/>
</dbReference>
<dbReference type="SUPFAM" id="SSF51445">
    <property type="entry name" value="(Trans)glycosidases"/>
    <property type="match status" value="1"/>
</dbReference>
<dbReference type="RefSeq" id="WP_146785076.1">
    <property type="nucleotide sequence ID" value="NZ_CP042434.1"/>
</dbReference>
<dbReference type="Gene3D" id="3.20.20.80">
    <property type="entry name" value="Glycosidases"/>
    <property type="match status" value="1"/>
</dbReference>
<dbReference type="InterPro" id="IPR017853">
    <property type="entry name" value="GH"/>
</dbReference>
<dbReference type="PROSITE" id="PS51904">
    <property type="entry name" value="GLYCOSYL_HYDROL_F25_2"/>
    <property type="match status" value="1"/>
</dbReference>
<dbReference type="SMART" id="SM00641">
    <property type="entry name" value="Glyco_25"/>
    <property type="match status" value="1"/>
</dbReference>
<dbReference type="Pfam" id="PF01183">
    <property type="entry name" value="Glyco_hydro_25"/>
    <property type="match status" value="1"/>
</dbReference>
<dbReference type="PANTHER" id="PTHR34135">
    <property type="entry name" value="LYSOZYME"/>
    <property type="match status" value="1"/>
</dbReference>
<dbReference type="GO" id="GO:0009253">
    <property type="term" value="P:peptidoglycan catabolic process"/>
    <property type="evidence" value="ECO:0007669"/>
    <property type="project" value="InterPro"/>
</dbReference>
<keyword evidence="3" id="KW-0326">Glycosidase</keyword>
<sequence length="230" mass="26180">MTRARPAFFYLLRSGLIITIILGGTFFSNAQSSGDGIWGLDISHHQGSIDWKTLATKKPDFIYFKATEGSTHGDDNYENNRVQARKYGIVSGAYHFFSFTSPGIRQALHFIHTAKLKKGDLPPVLDVEWIKPMPSVSAVVREVTTFLTTVEKETGVRPVIYTDCMLYNQYLKDRLPGHYKLWIASYQSKPDCECIFWQKSNNYKISGVDGYVDYNVFMGSKSQFQGIRMD</sequence>
<dbReference type="GO" id="GO:0016052">
    <property type="term" value="P:carbohydrate catabolic process"/>
    <property type="evidence" value="ECO:0007669"/>
    <property type="project" value="TreeGrafter"/>
</dbReference>
<evidence type="ECO:0000313" key="5">
    <source>
        <dbReference type="EMBL" id="QEC73182.1"/>
    </source>
</evidence>
<proteinExistence type="inferred from homology"/>
<evidence type="ECO:0000313" key="6">
    <source>
        <dbReference type="Proteomes" id="UP000321291"/>
    </source>
</evidence>
<accession>A0A5B8VQK4</accession>
<evidence type="ECO:0000256" key="1">
    <source>
        <dbReference type="ARBA" id="ARBA00010646"/>
    </source>
</evidence>
<organism evidence="5 6">
    <name type="scientific">Arachidicoccus ginsenosidivorans</name>
    <dbReference type="NCBI Taxonomy" id="496057"/>
    <lineage>
        <taxon>Bacteria</taxon>
        <taxon>Pseudomonadati</taxon>
        <taxon>Bacteroidota</taxon>
        <taxon>Chitinophagia</taxon>
        <taxon>Chitinophagales</taxon>
        <taxon>Chitinophagaceae</taxon>
        <taxon>Arachidicoccus</taxon>
    </lineage>
</organism>
<dbReference type="GO" id="GO:0016998">
    <property type="term" value="P:cell wall macromolecule catabolic process"/>
    <property type="evidence" value="ECO:0007669"/>
    <property type="project" value="InterPro"/>
</dbReference>
<dbReference type="KEGG" id="agi:FSB73_17375"/>
<dbReference type="EMBL" id="CP042434">
    <property type="protein sequence ID" value="QEC73182.1"/>
    <property type="molecule type" value="Genomic_DNA"/>
</dbReference>
<dbReference type="AlphaFoldDB" id="A0A5B8VQK4"/>
<reference evidence="5 6" key="1">
    <citation type="journal article" date="2017" name="Int. J. Syst. Evol. Microbiol.">
        <title>Arachidicoccus ginsenosidivorans sp. nov., with ginsenoside-converting activity isolated from ginseng cultivating soil.</title>
        <authorList>
            <person name="Siddiqi M.Z."/>
            <person name="Aslam Z."/>
            <person name="Im W.T."/>
        </authorList>
    </citation>
    <scope>NUCLEOTIDE SEQUENCE [LARGE SCALE GENOMIC DNA]</scope>
    <source>
        <strain evidence="5 6">Gsoil 809</strain>
    </source>
</reference>
<evidence type="ECO:0000256" key="2">
    <source>
        <dbReference type="ARBA" id="ARBA00022801"/>
    </source>
</evidence>
<dbReference type="InterPro" id="IPR002053">
    <property type="entry name" value="Glyco_hydro_25"/>
</dbReference>
<evidence type="ECO:0000256" key="3">
    <source>
        <dbReference type="ARBA" id="ARBA00023295"/>
    </source>
</evidence>
<name>A0A5B8VQK4_9BACT</name>
<keyword evidence="2 5" id="KW-0378">Hydrolase</keyword>
<dbReference type="GO" id="GO:0003796">
    <property type="term" value="F:lysozyme activity"/>
    <property type="evidence" value="ECO:0007669"/>
    <property type="project" value="InterPro"/>
</dbReference>
<gene>
    <name evidence="5" type="ORF">FSB73_17375</name>
</gene>
<keyword evidence="4" id="KW-0812">Transmembrane</keyword>
<evidence type="ECO:0000256" key="4">
    <source>
        <dbReference type="SAM" id="Phobius"/>
    </source>
</evidence>
<protein>
    <submittedName>
        <fullName evidence="5">Glycoside hydrolase</fullName>
    </submittedName>
</protein>
<comment type="similarity">
    <text evidence="1">Belongs to the glycosyl hydrolase 25 family.</text>
</comment>
<keyword evidence="4" id="KW-0472">Membrane</keyword>
<dbReference type="OrthoDB" id="9798192at2"/>
<keyword evidence="4" id="KW-1133">Transmembrane helix</keyword>
<dbReference type="PANTHER" id="PTHR34135:SF2">
    <property type="entry name" value="LYSOZYME"/>
    <property type="match status" value="1"/>
</dbReference>
<keyword evidence="6" id="KW-1185">Reference proteome</keyword>
<feature type="transmembrane region" description="Helical" evidence="4">
    <location>
        <begin position="7"/>
        <end position="27"/>
    </location>
</feature>
<dbReference type="Proteomes" id="UP000321291">
    <property type="component" value="Chromosome"/>
</dbReference>